<evidence type="ECO:0000256" key="2">
    <source>
        <dbReference type="RuleBase" id="RU000408"/>
    </source>
</evidence>
<reference evidence="5 6" key="1">
    <citation type="submission" date="2017-02" db="EMBL/GenBank/DDBJ databases">
        <authorList>
            <person name="Peterson S.W."/>
        </authorList>
    </citation>
    <scope>NUCLEOTIDE SEQUENCE [LARGE SCALE GENOMIC DNA]</scope>
    <source>
        <strain evidence="5 6">P15</strain>
    </source>
</reference>
<dbReference type="PANTHER" id="PTHR12962:SF1">
    <property type="entry name" value="COLD SHOCK DOMAIN-CONTAINING PROTEIN CG9705"/>
    <property type="match status" value="1"/>
</dbReference>
<comment type="subcellular location">
    <subcellularLocation>
        <location evidence="2">Cytoplasm</location>
    </subcellularLocation>
</comment>
<dbReference type="SMART" id="SM00357">
    <property type="entry name" value="CSP"/>
    <property type="match status" value="1"/>
</dbReference>
<dbReference type="SUPFAM" id="SSF50249">
    <property type="entry name" value="Nucleic acid-binding proteins"/>
    <property type="match status" value="1"/>
</dbReference>
<feature type="transmembrane region" description="Helical" evidence="3">
    <location>
        <begin position="90"/>
        <end position="112"/>
    </location>
</feature>
<dbReference type="Proteomes" id="UP000190341">
    <property type="component" value="Unassembled WGS sequence"/>
</dbReference>
<evidence type="ECO:0000256" key="3">
    <source>
        <dbReference type="SAM" id="Phobius"/>
    </source>
</evidence>
<dbReference type="InterPro" id="IPR002059">
    <property type="entry name" value="CSP_DNA-bd"/>
</dbReference>
<dbReference type="Pfam" id="PF06961">
    <property type="entry name" value="DUF1294"/>
    <property type="match status" value="1"/>
</dbReference>
<dbReference type="EMBL" id="FUZV01000002">
    <property type="protein sequence ID" value="SKC76385.1"/>
    <property type="molecule type" value="Genomic_DNA"/>
</dbReference>
<evidence type="ECO:0000256" key="1">
    <source>
        <dbReference type="ARBA" id="ARBA00022553"/>
    </source>
</evidence>
<gene>
    <name evidence="5" type="ORF">SAMN06296058_2656</name>
</gene>
<dbReference type="CDD" id="cd04458">
    <property type="entry name" value="CSP_CDS"/>
    <property type="match status" value="1"/>
</dbReference>
<dbReference type="OrthoDB" id="72963at2"/>
<dbReference type="InterPro" id="IPR010718">
    <property type="entry name" value="DUF1294"/>
</dbReference>
<dbReference type="InterPro" id="IPR012340">
    <property type="entry name" value="NA-bd_OB-fold"/>
</dbReference>
<dbReference type="AlphaFoldDB" id="A0A1T5LKS1"/>
<evidence type="ECO:0000313" key="6">
    <source>
        <dbReference type="Proteomes" id="UP000190341"/>
    </source>
</evidence>
<dbReference type="InterPro" id="IPR019844">
    <property type="entry name" value="CSD_CS"/>
</dbReference>
<dbReference type="STRING" id="428993.SAMN06296058_2656"/>
<evidence type="ECO:0000313" key="5">
    <source>
        <dbReference type="EMBL" id="SKC76385.1"/>
    </source>
</evidence>
<feature type="domain" description="CSD" evidence="4">
    <location>
        <begin position="3"/>
        <end position="68"/>
    </location>
</feature>
<dbReference type="PANTHER" id="PTHR12962">
    <property type="entry name" value="CALCIUM-REGULATED HEAT STABLE PROTEIN CRHSP-24-RELATED"/>
    <property type="match status" value="1"/>
</dbReference>
<dbReference type="InterPro" id="IPR011129">
    <property type="entry name" value="CSD"/>
</dbReference>
<accession>A0A1T5LKS1</accession>
<organism evidence="5 6">
    <name type="scientific">Pseudoxanthomonas indica</name>
    <dbReference type="NCBI Taxonomy" id="428993"/>
    <lineage>
        <taxon>Bacteria</taxon>
        <taxon>Pseudomonadati</taxon>
        <taxon>Pseudomonadota</taxon>
        <taxon>Gammaproteobacteria</taxon>
        <taxon>Lysobacterales</taxon>
        <taxon>Lysobacteraceae</taxon>
        <taxon>Pseudoxanthomonas</taxon>
    </lineage>
</organism>
<dbReference type="GO" id="GO:0005829">
    <property type="term" value="C:cytosol"/>
    <property type="evidence" value="ECO:0007669"/>
    <property type="project" value="UniProtKB-ARBA"/>
</dbReference>
<dbReference type="InterPro" id="IPR052069">
    <property type="entry name" value="Ca-reg_mRNA-binding_domain"/>
</dbReference>
<keyword evidence="3" id="KW-1133">Transmembrane helix</keyword>
<keyword evidence="6" id="KW-1185">Reference proteome</keyword>
<keyword evidence="1" id="KW-0597">Phosphoprotein</keyword>
<dbReference type="PROSITE" id="PS51857">
    <property type="entry name" value="CSD_2"/>
    <property type="match status" value="1"/>
</dbReference>
<evidence type="ECO:0000259" key="4">
    <source>
        <dbReference type="PROSITE" id="PS51857"/>
    </source>
</evidence>
<dbReference type="RefSeq" id="WP_079724989.1">
    <property type="nucleotide sequence ID" value="NZ_BMCL01000001.1"/>
</dbReference>
<feature type="transmembrane region" description="Helical" evidence="3">
    <location>
        <begin position="185"/>
        <end position="203"/>
    </location>
</feature>
<keyword evidence="3" id="KW-0472">Membrane</keyword>
<feature type="transmembrane region" description="Helical" evidence="3">
    <location>
        <begin position="118"/>
        <end position="138"/>
    </location>
</feature>
<dbReference type="PROSITE" id="PS00352">
    <property type="entry name" value="CSD_1"/>
    <property type="match status" value="1"/>
</dbReference>
<proteinExistence type="predicted"/>
<name>A0A1T5LKS1_9GAMM</name>
<sequence length="206" mass="23849">MDEQLGKVAEWRDDRGFGFIQPRESDERVFFHVRAYRQDGRRPEVGEWVKYRPHRAQDGRWQAIEVRRAVAPALRATVLKHPRAARTSRFSVPAPLQWLLVAGYAALLAWSIDRGRLPLEFVAVPALLSAVTWVAYALDKEAARTGRWRTQESVLHVLELLGGWPGAIAAQQFLRHKSRKMPYRVTFWVMTLLHAAVVTWWVFRRG</sequence>
<protein>
    <submittedName>
        <fullName evidence="5">Uncharacterized membrane protein YsdA, DUF1294 family</fullName>
    </submittedName>
</protein>
<keyword evidence="3" id="KW-0812">Transmembrane</keyword>
<dbReference type="GO" id="GO:0043488">
    <property type="term" value="P:regulation of mRNA stability"/>
    <property type="evidence" value="ECO:0007669"/>
    <property type="project" value="TreeGrafter"/>
</dbReference>
<dbReference type="Pfam" id="PF00313">
    <property type="entry name" value="CSD"/>
    <property type="match status" value="1"/>
</dbReference>
<dbReference type="Gene3D" id="2.40.50.140">
    <property type="entry name" value="Nucleic acid-binding proteins"/>
    <property type="match status" value="1"/>
</dbReference>
<dbReference type="GO" id="GO:0003730">
    <property type="term" value="F:mRNA 3'-UTR binding"/>
    <property type="evidence" value="ECO:0007669"/>
    <property type="project" value="TreeGrafter"/>
</dbReference>